<protein>
    <submittedName>
        <fullName evidence="2">Uncharacterized protein</fullName>
    </submittedName>
</protein>
<name>A0A2G3DXU1_9FIRM</name>
<sequence>MKKRLAIVPIVASMVLAFGCGKTEEAVAPEEEQQAVEDAIESAASQEQTEAVEEVDSTDEEEPVLPEIDISGCDTFTQIVDKKLEPGMGYANEKIGDEDVLLVCDMTYDDQEGHMASIDSIIFCYIDGVPTEIGSVVAAGTAYPIAVEDGVLYVGRGHSISKYTIENSELVHVATAGVDYGVDGSETYYYQEGDGEEETLENDEKYNQLADEYFDASIVDFTVVVE</sequence>
<dbReference type="PROSITE" id="PS51257">
    <property type="entry name" value="PROKAR_LIPOPROTEIN"/>
    <property type="match status" value="1"/>
</dbReference>
<organism evidence="2 3">
    <name type="scientific">Pseudobutyrivibrio ruminis</name>
    <dbReference type="NCBI Taxonomy" id="46206"/>
    <lineage>
        <taxon>Bacteria</taxon>
        <taxon>Bacillati</taxon>
        <taxon>Bacillota</taxon>
        <taxon>Clostridia</taxon>
        <taxon>Lachnospirales</taxon>
        <taxon>Lachnospiraceae</taxon>
        <taxon>Pseudobutyrivibrio</taxon>
    </lineage>
</organism>
<dbReference type="AlphaFoldDB" id="A0A2G3DXU1"/>
<evidence type="ECO:0000313" key="2">
    <source>
        <dbReference type="EMBL" id="PHU35867.1"/>
    </source>
</evidence>
<dbReference type="RefSeq" id="WP_099391581.1">
    <property type="nucleotide sequence ID" value="NZ_PDYF01000008.1"/>
</dbReference>
<feature type="region of interest" description="Disordered" evidence="1">
    <location>
        <begin position="28"/>
        <end position="62"/>
    </location>
</feature>
<reference evidence="2 3" key="1">
    <citation type="submission" date="2017-10" db="EMBL/GenBank/DDBJ databases">
        <title>Resolving the taxonomy of Roseburia spp., Eubacterium rectale and Agathobacter spp. through phylogenomic analysis.</title>
        <authorList>
            <person name="Sheridan P.O."/>
            <person name="Walker A.W."/>
            <person name="Duncan S.H."/>
            <person name="Scott K.P."/>
            <person name="Toole P.W.O."/>
            <person name="Luis P."/>
            <person name="Flint H.J."/>
        </authorList>
    </citation>
    <scope>NUCLEOTIDE SEQUENCE [LARGE SCALE GENOMIC DNA]</scope>
    <source>
        <strain evidence="2 3">JK626</strain>
    </source>
</reference>
<evidence type="ECO:0000313" key="3">
    <source>
        <dbReference type="Proteomes" id="UP000225889"/>
    </source>
</evidence>
<reference evidence="2 3" key="2">
    <citation type="submission" date="2017-10" db="EMBL/GenBank/DDBJ databases">
        <authorList>
            <person name="Banno H."/>
            <person name="Chua N.-H."/>
        </authorList>
    </citation>
    <scope>NUCLEOTIDE SEQUENCE [LARGE SCALE GENOMIC DNA]</scope>
    <source>
        <strain evidence="2 3">JK626</strain>
    </source>
</reference>
<feature type="compositionally biased region" description="Acidic residues" evidence="1">
    <location>
        <begin position="28"/>
        <end position="40"/>
    </location>
</feature>
<feature type="compositionally biased region" description="Acidic residues" evidence="1">
    <location>
        <begin position="50"/>
        <end position="62"/>
    </location>
</feature>
<dbReference type="Proteomes" id="UP000225889">
    <property type="component" value="Unassembled WGS sequence"/>
</dbReference>
<dbReference type="EMBL" id="PDYF01000008">
    <property type="protein sequence ID" value="PHU35867.1"/>
    <property type="molecule type" value="Genomic_DNA"/>
</dbReference>
<gene>
    <name evidence="2" type="ORF">CSX01_04465</name>
</gene>
<evidence type="ECO:0000256" key="1">
    <source>
        <dbReference type="SAM" id="MobiDB-lite"/>
    </source>
</evidence>
<accession>A0A2G3DXU1</accession>
<proteinExistence type="predicted"/>
<comment type="caution">
    <text evidence="2">The sequence shown here is derived from an EMBL/GenBank/DDBJ whole genome shotgun (WGS) entry which is preliminary data.</text>
</comment>